<dbReference type="GeneID" id="47766904"/>
<gene>
    <name evidence="1" type="ORF">CFBP1590__5265</name>
    <name evidence="2" type="ORF">EZZ81_26280</name>
</gene>
<evidence type="ECO:0008006" key="4">
    <source>
        <dbReference type="Google" id="ProtNLM"/>
    </source>
</evidence>
<evidence type="ECO:0000313" key="1">
    <source>
        <dbReference type="EMBL" id="SMS12851.1"/>
    </source>
</evidence>
<dbReference type="RefSeq" id="WP_145958197.1">
    <property type="nucleotide sequence ID" value="NZ_CP036495.1"/>
</dbReference>
<reference evidence="1 3" key="1">
    <citation type="submission" date="2017-05" db="EMBL/GenBank/DDBJ databases">
        <authorList>
            <person name="Song R."/>
            <person name="Chenine A.L."/>
            <person name="Ruprecht R.M."/>
        </authorList>
    </citation>
    <scope>NUCLEOTIDE SEQUENCE [LARGE SCALE GENOMIC DNA]</scope>
    <source>
        <strain evidence="1 3">CFBP 1590</strain>
    </source>
</reference>
<dbReference type="Proteomes" id="UP000196842">
    <property type="component" value="Chromosome I"/>
</dbReference>
<accession>A0A1Y6JUR2</accession>
<dbReference type="EMBL" id="CP036495">
    <property type="protein sequence ID" value="UZA71557.1"/>
    <property type="molecule type" value="Genomic_DNA"/>
</dbReference>
<dbReference type="EMBL" id="LT855380">
    <property type="protein sequence ID" value="SMS12851.1"/>
    <property type="molecule type" value="Genomic_DNA"/>
</dbReference>
<name>A0A1Y6JUR2_PSEVI</name>
<sequence>MNTPPEKVEPKAFWCFLRKKGFLMKNNLVFRFAMALSLLSAFTVVTEAASSGQVLCPSKDISTFVGVFAEDAAFQKQFTVYPLKKIMTIDAEPEPKQETQLITKGSVSFPLIPEKRVRTERGLTLEVIDNDQKTATVKLEKPDTGYLVLYVFKLSNCWFLEEVEDYSL</sequence>
<reference evidence="2" key="2">
    <citation type="submission" date="2019-02" db="EMBL/GenBank/DDBJ databases">
        <authorList>
            <person name="Lutz S."/>
            <person name="Schori C."/>
            <person name="Ahrens C.H."/>
            <person name="Gueguen E."/>
        </authorList>
    </citation>
    <scope>NUCLEOTIDE SEQUENCE</scope>
    <source>
        <strain evidence="2">Psy35</strain>
    </source>
</reference>
<protein>
    <recommendedName>
        <fullName evidence="4">DUF4348 domain-containing protein</fullName>
    </recommendedName>
</protein>
<evidence type="ECO:0000313" key="2">
    <source>
        <dbReference type="EMBL" id="UZA71557.1"/>
    </source>
</evidence>
<dbReference type="KEGG" id="pvd:CFBP1590__5265"/>
<proteinExistence type="predicted"/>
<evidence type="ECO:0000313" key="3">
    <source>
        <dbReference type="Proteomes" id="UP000196842"/>
    </source>
</evidence>
<dbReference type="Proteomes" id="UP001163644">
    <property type="component" value="Chromosome"/>
</dbReference>
<dbReference type="AlphaFoldDB" id="A0A1Y6JUR2"/>
<organism evidence="1 3">
    <name type="scientific">Pseudomonas viridiflava</name>
    <name type="common">Phytomonas viridiflava</name>
    <dbReference type="NCBI Taxonomy" id="33069"/>
    <lineage>
        <taxon>Bacteria</taxon>
        <taxon>Pseudomonadati</taxon>
        <taxon>Pseudomonadota</taxon>
        <taxon>Gammaproteobacteria</taxon>
        <taxon>Pseudomonadales</taxon>
        <taxon>Pseudomonadaceae</taxon>
        <taxon>Pseudomonas</taxon>
    </lineage>
</organism>